<keyword evidence="1" id="KW-0175">Coiled coil</keyword>
<name>C4V485_9FIRM</name>
<organism evidence="3 4">
    <name type="scientific">Selenomonas flueggei ATCC 43531</name>
    <dbReference type="NCBI Taxonomy" id="638302"/>
    <lineage>
        <taxon>Bacteria</taxon>
        <taxon>Bacillati</taxon>
        <taxon>Bacillota</taxon>
        <taxon>Negativicutes</taxon>
        <taxon>Selenomonadales</taxon>
        <taxon>Selenomonadaceae</taxon>
        <taxon>Selenomonas</taxon>
    </lineage>
</organism>
<dbReference type="HOGENOM" id="CLU_1739249_0_0_9"/>
<dbReference type="Proteomes" id="UP000005309">
    <property type="component" value="Unassembled WGS sequence"/>
</dbReference>
<sequence>MEFLVVVGILIAISVLDDRVRGKKKVPPPTVPQEIPRHKRGATKGGAFEIPPMRGIPSRIEIGTVDPAEAERALRQKWEAERRAAEKAEAALRQAGKQRATQERRAEVLSAAASPAIKGLPQWTPQTMQQAVVMAEILGKPRALRRFPQR</sequence>
<keyword evidence="4" id="KW-1185">Reference proteome</keyword>
<feature type="region of interest" description="Disordered" evidence="2">
    <location>
        <begin position="23"/>
        <end position="50"/>
    </location>
</feature>
<accession>C4V485</accession>
<protein>
    <submittedName>
        <fullName evidence="3">Uncharacterized protein</fullName>
    </submittedName>
</protein>
<dbReference type="OrthoDB" id="1666546at2"/>
<dbReference type="STRING" id="638302.HMPREF0908_1329"/>
<dbReference type="AlphaFoldDB" id="C4V485"/>
<gene>
    <name evidence="3" type="ORF">HMPREF0908_1329</name>
</gene>
<evidence type="ECO:0000256" key="1">
    <source>
        <dbReference type="SAM" id="Coils"/>
    </source>
</evidence>
<dbReference type="EMBL" id="ACLA01000020">
    <property type="protein sequence ID" value="EEQ48349.1"/>
    <property type="molecule type" value="Genomic_DNA"/>
</dbReference>
<comment type="caution">
    <text evidence="3">The sequence shown here is derived from an EMBL/GenBank/DDBJ whole genome shotgun (WGS) entry which is preliminary data.</text>
</comment>
<feature type="coiled-coil region" evidence="1">
    <location>
        <begin position="68"/>
        <end position="105"/>
    </location>
</feature>
<evidence type="ECO:0000256" key="2">
    <source>
        <dbReference type="SAM" id="MobiDB-lite"/>
    </source>
</evidence>
<reference evidence="3 4" key="1">
    <citation type="submission" date="2009-04" db="EMBL/GenBank/DDBJ databases">
        <authorList>
            <person name="Qin X."/>
            <person name="Bachman B."/>
            <person name="Battles P."/>
            <person name="Bell A."/>
            <person name="Bess C."/>
            <person name="Bickham C."/>
            <person name="Chaboub L."/>
            <person name="Chen D."/>
            <person name="Coyle M."/>
            <person name="Deiros D.R."/>
            <person name="Dinh H."/>
            <person name="Forbes L."/>
            <person name="Fowler G."/>
            <person name="Francisco L."/>
            <person name="Fu Q."/>
            <person name="Gubbala S."/>
            <person name="Hale W."/>
            <person name="Han Y."/>
            <person name="Hemphill L."/>
            <person name="Highlander S.K."/>
            <person name="Hirani K."/>
            <person name="Hogues M."/>
            <person name="Jackson L."/>
            <person name="Jakkamsetti A."/>
            <person name="Javaid M."/>
            <person name="Jiang H."/>
            <person name="Korchina V."/>
            <person name="Kovar C."/>
            <person name="Lara F."/>
            <person name="Lee S."/>
            <person name="Mata R."/>
            <person name="Mathew T."/>
            <person name="Moen C."/>
            <person name="Morales K."/>
            <person name="Munidasa M."/>
            <person name="Nazareth L."/>
            <person name="Ngo R."/>
            <person name="Nguyen L."/>
            <person name="Okwuonu G."/>
            <person name="Ongeri F."/>
            <person name="Patil S."/>
            <person name="Petrosino J."/>
            <person name="Pham C."/>
            <person name="Pham P."/>
            <person name="Pu L.-L."/>
            <person name="Puazo M."/>
            <person name="Raj R."/>
            <person name="Reid J."/>
            <person name="Rouhana J."/>
            <person name="Saada N."/>
            <person name="Shang Y."/>
            <person name="Simmons D."/>
            <person name="Thornton R."/>
            <person name="Warren J."/>
            <person name="Weissenberger G."/>
            <person name="Zhang J."/>
            <person name="Zhang L."/>
            <person name="Zhou C."/>
            <person name="Zhu D."/>
            <person name="Muzny D."/>
            <person name="Worley K."/>
            <person name="Gibbs R."/>
        </authorList>
    </citation>
    <scope>NUCLEOTIDE SEQUENCE [LARGE SCALE GENOMIC DNA]</scope>
    <source>
        <strain evidence="3 4">ATCC 43531</strain>
    </source>
</reference>
<dbReference type="RefSeq" id="WP_006690063.1">
    <property type="nucleotide sequence ID" value="NZ_GG694006.1"/>
</dbReference>
<evidence type="ECO:0000313" key="3">
    <source>
        <dbReference type="EMBL" id="EEQ48349.1"/>
    </source>
</evidence>
<evidence type="ECO:0000313" key="4">
    <source>
        <dbReference type="Proteomes" id="UP000005309"/>
    </source>
</evidence>
<proteinExistence type="predicted"/>